<evidence type="ECO:0000313" key="3">
    <source>
        <dbReference type="EMBL" id="OUP21847.1"/>
    </source>
</evidence>
<dbReference type="SMART" id="SM00460">
    <property type="entry name" value="TGc"/>
    <property type="match status" value="1"/>
</dbReference>
<evidence type="ECO:0000313" key="4">
    <source>
        <dbReference type="Proteomes" id="UP000195950"/>
    </source>
</evidence>
<dbReference type="PANTHER" id="PTHR46333:SF2">
    <property type="entry name" value="CYTOKINESIS PROTEIN 3"/>
    <property type="match status" value="1"/>
</dbReference>
<sequence length="459" mass="52833">MHMKNTIKLIIFLLFCDFTLLSAEKLPTVDYKSIAAEITKGCSKKNDQARAIYRYLIQNIAYDTDYKIRDADECWKQKKGVCQAFADLFIKLCEPLNIKCILVTGFAKTYDHIPGTPFERHAYVLVEGDKPNRYFFVDATWGSGTVNNGTFARSDDDMSWFHTSPVWMAFSHFPYEEKYQMLKKPLSFEEFQKLPGLVPDMEYMGFDGELLLEGLRNGTILSLPKIYPRQKLPFRVVQIPMTRTLKLGETYEFTIRLPEPTKLALTQNNEFPFNKVVQGTQKLVFTPFLPGEVSISIAPPNRKTYSTVLSYSVPEPSKEEYEQLIKKNPYYSPLIQDIDGYSSNIPLLGFDGRELIKAIQSNQIEALPQTFSYDKFPLKVIDVPINRDLQKGKNYRFMVTLPPNIKIALFHGTATITDWETRGKLRSINYTPKTEGKLSIGAFDANEKRYYIILSYKVK</sequence>
<proteinExistence type="predicted"/>
<dbReference type="PANTHER" id="PTHR46333">
    <property type="entry name" value="CYTOKINESIS PROTEIN 3"/>
    <property type="match status" value="1"/>
</dbReference>
<reference evidence="4" key="1">
    <citation type="submission" date="2017-04" db="EMBL/GenBank/DDBJ databases">
        <title>Function of individual gut microbiota members based on whole genome sequencing of pure cultures obtained from chicken caecum.</title>
        <authorList>
            <person name="Medvecky M."/>
            <person name="Cejkova D."/>
            <person name="Polansky O."/>
            <person name="Karasova D."/>
            <person name="Kubasova T."/>
            <person name="Cizek A."/>
            <person name="Rychlik I."/>
        </authorList>
    </citation>
    <scope>NUCLEOTIDE SEQUENCE [LARGE SCALE GENOMIC DNA]</scope>
    <source>
        <strain evidence="4">An199</strain>
    </source>
</reference>
<name>A0A1Y4IND0_PARDI</name>
<dbReference type="AlphaFoldDB" id="A0A1Y4IND0"/>
<dbReference type="Gene3D" id="3.10.620.30">
    <property type="match status" value="1"/>
</dbReference>
<dbReference type="Pfam" id="PF01841">
    <property type="entry name" value="Transglut_core"/>
    <property type="match status" value="1"/>
</dbReference>
<dbReference type="InterPro" id="IPR052557">
    <property type="entry name" value="CAP/Cytokinesis_protein"/>
</dbReference>
<dbReference type="EMBL" id="NFJX01000002">
    <property type="protein sequence ID" value="OUP21847.1"/>
    <property type="molecule type" value="Genomic_DNA"/>
</dbReference>
<organism evidence="3 4">
    <name type="scientific">Parabacteroides distasonis</name>
    <dbReference type="NCBI Taxonomy" id="823"/>
    <lineage>
        <taxon>Bacteria</taxon>
        <taxon>Pseudomonadati</taxon>
        <taxon>Bacteroidota</taxon>
        <taxon>Bacteroidia</taxon>
        <taxon>Bacteroidales</taxon>
        <taxon>Tannerellaceae</taxon>
        <taxon>Parabacteroides</taxon>
    </lineage>
</organism>
<dbReference type="SUPFAM" id="SSF54001">
    <property type="entry name" value="Cysteine proteinases"/>
    <property type="match status" value="1"/>
</dbReference>
<dbReference type="InterPro" id="IPR002931">
    <property type="entry name" value="Transglutaminase-like"/>
</dbReference>
<feature type="chain" id="PRO_5012779805" description="Transglutaminase-like domain-containing protein" evidence="1">
    <location>
        <begin position="24"/>
        <end position="459"/>
    </location>
</feature>
<keyword evidence="1" id="KW-0732">Signal</keyword>
<evidence type="ECO:0000259" key="2">
    <source>
        <dbReference type="SMART" id="SM00460"/>
    </source>
</evidence>
<feature type="signal peptide" evidence="1">
    <location>
        <begin position="1"/>
        <end position="23"/>
    </location>
</feature>
<protein>
    <recommendedName>
        <fullName evidence="2">Transglutaminase-like domain-containing protein</fullName>
    </recommendedName>
</protein>
<feature type="domain" description="Transglutaminase-like" evidence="2">
    <location>
        <begin position="74"/>
        <end position="141"/>
    </location>
</feature>
<evidence type="ECO:0000256" key="1">
    <source>
        <dbReference type="SAM" id="SignalP"/>
    </source>
</evidence>
<dbReference type="InterPro" id="IPR038765">
    <property type="entry name" value="Papain-like_cys_pep_sf"/>
</dbReference>
<dbReference type="Proteomes" id="UP000195950">
    <property type="component" value="Unassembled WGS sequence"/>
</dbReference>
<dbReference type="GO" id="GO:0005737">
    <property type="term" value="C:cytoplasm"/>
    <property type="evidence" value="ECO:0007669"/>
    <property type="project" value="TreeGrafter"/>
</dbReference>
<gene>
    <name evidence="3" type="ORF">B5F32_02220</name>
</gene>
<accession>A0A1Y4IND0</accession>
<comment type="caution">
    <text evidence="3">The sequence shown here is derived from an EMBL/GenBank/DDBJ whole genome shotgun (WGS) entry which is preliminary data.</text>
</comment>